<evidence type="ECO:0000256" key="1">
    <source>
        <dbReference type="ARBA" id="ARBA00022473"/>
    </source>
</evidence>
<keyword evidence="3" id="KW-0805">Transcription regulation</keyword>
<keyword evidence="1" id="KW-0217">Developmental protein</keyword>
<comment type="caution">
    <text evidence="9">The sequence shown here is derived from an EMBL/GenBank/DDBJ whole genome shotgun (WGS) entry which is preliminary data.</text>
</comment>
<evidence type="ECO:0000259" key="8">
    <source>
        <dbReference type="PROSITE" id="PS50888"/>
    </source>
</evidence>
<evidence type="ECO:0000313" key="10">
    <source>
        <dbReference type="Proteomes" id="UP000728185"/>
    </source>
</evidence>
<dbReference type="InterPro" id="IPR011598">
    <property type="entry name" value="bHLH_dom"/>
</dbReference>
<organism evidence="9 10">
    <name type="scientific">Fasciolopsis buskii</name>
    <dbReference type="NCBI Taxonomy" id="27845"/>
    <lineage>
        <taxon>Eukaryota</taxon>
        <taxon>Metazoa</taxon>
        <taxon>Spiralia</taxon>
        <taxon>Lophotrochozoa</taxon>
        <taxon>Platyhelminthes</taxon>
        <taxon>Trematoda</taxon>
        <taxon>Digenea</taxon>
        <taxon>Plagiorchiida</taxon>
        <taxon>Echinostomata</taxon>
        <taxon>Echinostomatoidea</taxon>
        <taxon>Fasciolidae</taxon>
        <taxon>Fasciolopsis</taxon>
    </lineage>
</organism>
<dbReference type="InterPro" id="IPR050283">
    <property type="entry name" value="E-box_TF_Regulators"/>
</dbReference>
<dbReference type="Pfam" id="PF00010">
    <property type="entry name" value="HLH"/>
    <property type="match status" value="1"/>
</dbReference>
<dbReference type="GO" id="GO:0000981">
    <property type="term" value="F:DNA-binding transcription factor activity, RNA polymerase II-specific"/>
    <property type="evidence" value="ECO:0007669"/>
    <property type="project" value="TreeGrafter"/>
</dbReference>
<evidence type="ECO:0000256" key="7">
    <source>
        <dbReference type="SAM" id="MobiDB-lite"/>
    </source>
</evidence>
<dbReference type="GO" id="GO:0046983">
    <property type="term" value="F:protein dimerization activity"/>
    <property type="evidence" value="ECO:0007669"/>
    <property type="project" value="InterPro"/>
</dbReference>
<evidence type="ECO:0000256" key="6">
    <source>
        <dbReference type="ARBA" id="ARBA00023242"/>
    </source>
</evidence>
<keyword evidence="4" id="KW-0238">DNA-binding</keyword>
<dbReference type="PANTHER" id="PTHR23349">
    <property type="entry name" value="BASIC HELIX-LOOP-HELIX TRANSCRIPTION FACTOR, TWIST"/>
    <property type="match status" value="1"/>
</dbReference>
<dbReference type="PANTHER" id="PTHR23349:SF50">
    <property type="entry name" value="PROTEIN TWIST"/>
    <property type="match status" value="1"/>
</dbReference>
<dbReference type="SUPFAM" id="SSF47459">
    <property type="entry name" value="HLH, helix-loop-helix DNA-binding domain"/>
    <property type="match status" value="1"/>
</dbReference>
<protein>
    <submittedName>
        <fullName evidence="9">Twist protein</fullName>
    </submittedName>
</protein>
<dbReference type="OrthoDB" id="8583783at2759"/>
<gene>
    <name evidence="9" type="ORF">FBUS_03541</name>
</gene>
<feature type="domain" description="BHLH" evidence="8">
    <location>
        <begin position="298"/>
        <end position="349"/>
    </location>
</feature>
<feature type="compositionally biased region" description="Polar residues" evidence="7">
    <location>
        <begin position="231"/>
        <end position="242"/>
    </location>
</feature>
<evidence type="ECO:0000256" key="5">
    <source>
        <dbReference type="ARBA" id="ARBA00023163"/>
    </source>
</evidence>
<evidence type="ECO:0000313" key="9">
    <source>
        <dbReference type="EMBL" id="KAA0198995.1"/>
    </source>
</evidence>
<dbReference type="EMBL" id="LUCM01001384">
    <property type="protein sequence ID" value="KAA0198995.1"/>
    <property type="molecule type" value="Genomic_DNA"/>
</dbReference>
<evidence type="ECO:0000256" key="4">
    <source>
        <dbReference type="ARBA" id="ARBA00023125"/>
    </source>
</evidence>
<dbReference type="Gene3D" id="4.10.280.10">
    <property type="entry name" value="Helix-loop-helix DNA-binding domain"/>
    <property type="match status" value="1"/>
</dbReference>
<proteinExistence type="predicted"/>
<keyword evidence="5" id="KW-0804">Transcription</keyword>
<dbReference type="GO" id="GO:0030154">
    <property type="term" value="P:cell differentiation"/>
    <property type="evidence" value="ECO:0007669"/>
    <property type="project" value="UniProtKB-KW"/>
</dbReference>
<dbReference type="FunFam" id="4.10.280.10:FF:000030">
    <property type="entry name" value="Twist transcription factor"/>
    <property type="match status" value="1"/>
</dbReference>
<sequence length="514" mass="55355">MHLDYASQNGPVPYIGWSHKTTDGPFWSESLGSGSGSGSGCLPNFWDYAGLLTANSSVNCYSVAGITDVAERESNPSLQPSTALLPSPNLASSLSLLPVQAESDSPSCEFSNESRSYSVPTEPPVVNGKVQGIEESVVGLDYTPPAYRLEPTRALFNPHTGLIDRMVPDPKQSAALMAYLNVDKALSSRGHRRHGNRETMDDHSFVTIKSSSETACSSSRKAIGTKAVSPADTSQSENGQTVRSSASRATRDSATPTTAHAYKGFSVSCSSASLSPIGENNPSGVVSLKGVTAEELQTQRFLANVRERQRTQSLNQAFAELRRIIPTLPSDKLSKIQTLKLATRYIDFLSQVLRVSGGREEPNAEPTTNPNELYTLSTCLNGNAFTWAGNVPVGLSYSSTDPVTDSFLSDYTHRGSIDIPSRSLDLDHSNCSLCVLPTYSTDVSVTDNLQVPNYPQLTGQTSDGVFHSNTGEPMRNGLSYAFSVWRMEGAWSTTGIDSTNSRTKPPQENSILEQ</sequence>
<dbReference type="PROSITE" id="PS50888">
    <property type="entry name" value="BHLH"/>
    <property type="match status" value="1"/>
</dbReference>
<evidence type="ECO:0000256" key="3">
    <source>
        <dbReference type="ARBA" id="ARBA00023015"/>
    </source>
</evidence>
<dbReference type="SMART" id="SM00353">
    <property type="entry name" value="HLH"/>
    <property type="match status" value="1"/>
</dbReference>
<dbReference type="AlphaFoldDB" id="A0A8E0S8M4"/>
<dbReference type="Proteomes" id="UP000728185">
    <property type="component" value="Unassembled WGS sequence"/>
</dbReference>
<evidence type="ECO:0000256" key="2">
    <source>
        <dbReference type="ARBA" id="ARBA00022782"/>
    </source>
</evidence>
<dbReference type="CDD" id="cd11464">
    <property type="entry name" value="bHLH_TS_TWIST"/>
    <property type="match status" value="1"/>
</dbReference>
<name>A0A8E0S8M4_9TREM</name>
<keyword evidence="10" id="KW-1185">Reference proteome</keyword>
<feature type="region of interest" description="Disordered" evidence="7">
    <location>
        <begin position="216"/>
        <end position="257"/>
    </location>
</feature>
<dbReference type="GO" id="GO:0000977">
    <property type="term" value="F:RNA polymerase II transcription regulatory region sequence-specific DNA binding"/>
    <property type="evidence" value="ECO:0007669"/>
    <property type="project" value="TreeGrafter"/>
</dbReference>
<dbReference type="InterPro" id="IPR036638">
    <property type="entry name" value="HLH_DNA-bd_sf"/>
</dbReference>
<reference evidence="9" key="1">
    <citation type="submission" date="2019-05" db="EMBL/GenBank/DDBJ databases">
        <title>Annotation for the trematode Fasciolopsis buski.</title>
        <authorList>
            <person name="Choi Y.-J."/>
        </authorList>
    </citation>
    <scope>NUCLEOTIDE SEQUENCE</scope>
    <source>
        <strain evidence="9">HT</strain>
        <tissue evidence="9">Whole worm</tissue>
    </source>
</reference>
<accession>A0A8E0S8M4</accession>
<feature type="region of interest" description="Disordered" evidence="7">
    <location>
        <begin position="495"/>
        <end position="514"/>
    </location>
</feature>
<feature type="compositionally biased region" description="Low complexity" evidence="7">
    <location>
        <begin position="243"/>
        <end position="257"/>
    </location>
</feature>
<dbReference type="InterPro" id="IPR015789">
    <property type="entry name" value="Twist-rel_bHLH"/>
</dbReference>
<keyword evidence="6" id="KW-0539">Nucleus</keyword>
<keyword evidence="2" id="KW-0221">Differentiation</keyword>